<evidence type="ECO:0000313" key="3">
    <source>
        <dbReference type="EMBL" id="KAK3096860.1"/>
    </source>
</evidence>
<organism evidence="3 4">
    <name type="scientific">Pinctada imbricata</name>
    <name type="common">Atlantic pearl-oyster</name>
    <name type="synonym">Pinctada martensii</name>
    <dbReference type="NCBI Taxonomy" id="66713"/>
    <lineage>
        <taxon>Eukaryota</taxon>
        <taxon>Metazoa</taxon>
        <taxon>Spiralia</taxon>
        <taxon>Lophotrochozoa</taxon>
        <taxon>Mollusca</taxon>
        <taxon>Bivalvia</taxon>
        <taxon>Autobranchia</taxon>
        <taxon>Pteriomorphia</taxon>
        <taxon>Pterioida</taxon>
        <taxon>Pterioidea</taxon>
        <taxon>Pteriidae</taxon>
        <taxon>Pinctada</taxon>
    </lineage>
</organism>
<sequence>MAVDIDNDLYYNTQSVSGIDEDLYGMLKEKLGAKDRLSFISGLLNIYQNNELELKHVRESLYDYARHYCPNMPDGSLSTRVQRSNGKTVMEKYAIDIYLLFNYVEGSVSSQVIERDVLSAHKKKQDRLNETINETCIDSSFNTESERDMIKSIVEIKQLIQNNSTYMKEQFERLEKRHESEMKCLKEEILSKSKEIEKLKSDNIDMLNRETTQRSENKLLQQEINTLKFELSLHEEVKSAVNNFNSKCAVIESKLQSFSTNMQKLSGKLESEYHSEQTQQTSIGEESVQNSPKGNNSTTCNYSVVNVENDDSSSSERDETEVKRTETLYSEALQSGIKQPEKSARYPERNGNTKFGYTEENWDIDKNVFRGVQRRRRRTERIVLYNVDAFDKIEHVTAAIVEYAADKGVKVSSTWLLKEFKFRRNSVYMISLNIDSRDFYLIEEDDYFWPTGITWRKWIPKSKRDGRNYYDDVDD</sequence>
<dbReference type="Proteomes" id="UP001186944">
    <property type="component" value="Unassembled WGS sequence"/>
</dbReference>
<feature type="compositionally biased region" description="Basic and acidic residues" evidence="2">
    <location>
        <begin position="314"/>
        <end position="324"/>
    </location>
</feature>
<feature type="region of interest" description="Disordered" evidence="2">
    <location>
        <begin position="268"/>
        <end position="324"/>
    </location>
</feature>
<protein>
    <submittedName>
        <fullName evidence="3">Uncharacterized protein</fullName>
    </submittedName>
</protein>
<reference evidence="3" key="1">
    <citation type="submission" date="2019-08" db="EMBL/GenBank/DDBJ databases">
        <title>The improved chromosome-level genome for the pearl oyster Pinctada fucata martensii using PacBio sequencing and Hi-C.</title>
        <authorList>
            <person name="Zheng Z."/>
        </authorList>
    </citation>
    <scope>NUCLEOTIDE SEQUENCE</scope>
    <source>
        <strain evidence="3">ZZ-2019</strain>
        <tissue evidence="3">Adductor muscle</tissue>
    </source>
</reference>
<proteinExistence type="predicted"/>
<evidence type="ECO:0000256" key="2">
    <source>
        <dbReference type="SAM" id="MobiDB-lite"/>
    </source>
</evidence>
<accession>A0AA88Y202</accession>
<comment type="caution">
    <text evidence="3">The sequence shown here is derived from an EMBL/GenBank/DDBJ whole genome shotgun (WGS) entry which is preliminary data.</text>
</comment>
<feature type="coiled-coil region" evidence="1">
    <location>
        <begin position="168"/>
        <end position="202"/>
    </location>
</feature>
<name>A0AA88Y202_PINIB</name>
<evidence type="ECO:0000256" key="1">
    <source>
        <dbReference type="SAM" id="Coils"/>
    </source>
</evidence>
<gene>
    <name evidence="3" type="ORF">FSP39_004079</name>
</gene>
<feature type="compositionally biased region" description="Polar residues" evidence="2">
    <location>
        <begin position="276"/>
        <end position="300"/>
    </location>
</feature>
<dbReference type="AlphaFoldDB" id="A0AA88Y202"/>
<keyword evidence="4" id="KW-1185">Reference proteome</keyword>
<keyword evidence="1" id="KW-0175">Coiled coil</keyword>
<dbReference type="EMBL" id="VSWD01000007">
    <property type="protein sequence ID" value="KAK3096860.1"/>
    <property type="molecule type" value="Genomic_DNA"/>
</dbReference>
<evidence type="ECO:0000313" key="4">
    <source>
        <dbReference type="Proteomes" id="UP001186944"/>
    </source>
</evidence>